<gene>
    <name evidence="1" type="ORF">MLD38_036427</name>
</gene>
<keyword evidence="2" id="KW-1185">Reference proteome</keyword>
<dbReference type="EMBL" id="CM042890">
    <property type="protein sequence ID" value="KAI4311540.1"/>
    <property type="molecule type" value="Genomic_DNA"/>
</dbReference>
<reference evidence="2" key="1">
    <citation type="journal article" date="2023" name="Front. Plant Sci.">
        <title>Chromosomal-level genome assembly of Melastoma candidum provides insights into trichome evolution.</title>
        <authorList>
            <person name="Zhong Y."/>
            <person name="Wu W."/>
            <person name="Sun C."/>
            <person name="Zou P."/>
            <person name="Liu Y."/>
            <person name="Dai S."/>
            <person name="Zhou R."/>
        </authorList>
    </citation>
    <scope>NUCLEOTIDE SEQUENCE [LARGE SCALE GENOMIC DNA]</scope>
</reference>
<evidence type="ECO:0000313" key="2">
    <source>
        <dbReference type="Proteomes" id="UP001057402"/>
    </source>
</evidence>
<protein>
    <submittedName>
        <fullName evidence="1">Uncharacterized protein</fullName>
    </submittedName>
</protein>
<evidence type="ECO:0000313" key="1">
    <source>
        <dbReference type="EMBL" id="KAI4311540.1"/>
    </source>
</evidence>
<accession>A0ACB9LLI9</accession>
<sequence length="166" mass="18907">MAYEDDPYLDEDGEPLMDYDDMQSDGEQPQDTQQQQQHDHFLDDNLEDDIGEEDGWRGNWRDREPSSFLGYDPEQSRGKPRKRLVKKGADSDPRSSENSRFNSKRMNESTQPAISPLAYTTRAVTTDQSSPITMSTNLRQPSQSSTLHQPPLAHLPPAAQLQQLTE</sequence>
<proteinExistence type="predicted"/>
<organism evidence="1 2">
    <name type="scientific">Melastoma candidum</name>
    <dbReference type="NCBI Taxonomy" id="119954"/>
    <lineage>
        <taxon>Eukaryota</taxon>
        <taxon>Viridiplantae</taxon>
        <taxon>Streptophyta</taxon>
        <taxon>Embryophyta</taxon>
        <taxon>Tracheophyta</taxon>
        <taxon>Spermatophyta</taxon>
        <taxon>Magnoliopsida</taxon>
        <taxon>eudicotyledons</taxon>
        <taxon>Gunneridae</taxon>
        <taxon>Pentapetalae</taxon>
        <taxon>rosids</taxon>
        <taxon>malvids</taxon>
        <taxon>Myrtales</taxon>
        <taxon>Melastomataceae</taxon>
        <taxon>Melastomatoideae</taxon>
        <taxon>Melastomateae</taxon>
        <taxon>Melastoma</taxon>
    </lineage>
</organism>
<dbReference type="Proteomes" id="UP001057402">
    <property type="component" value="Chromosome 11"/>
</dbReference>
<name>A0ACB9LLI9_9MYRT</name>
<comment type="caution">
    <text evidence="1">The sequence shown here is derived from an EMBL/GenBank/DDBJ whole genome shotgun (WGS) entry which is preliminary data.</text>
</comment>